<evidence type="ECO:0000313" key="2">
    <source>
        <dbReference type="Proteomes" id="UP000015105"/>
    </source>
</evidence>
<name>A0A453S5E1_AEGTS</name>
<reference evidence="1" key="3">
    <citation type="journal article" date="2017" name="Nature">
        <title>Genome sequence of the progenitor of the wheat D genome Aegilops tauschii.</title>
        <authorList>
            <person name="Luo M.C."/>
            <person name="Gu Y.Q."/>
            <person name="Puiu D."/>
            <person name="Wang H."/>
            <person name="Twardziok S.O."/>
            <person name="Deal K.R."/>
            <person name="Huo N."/>
            <person name="Zhu T."/>
            <person name="Wang L."/>
            <person name="Wang Y."/>
            <person name="McGuire P.E."/>
            <person name="Liu S."/>
            <person name="Long H."/>
            <person name="Ramasamy R.K."/>
            <person name="Rodriguez J.C."/>
            <person name="Van S.L."/>
            <person name="Yuan L."/>
            <person name="Wang Z."/>
            <person name="Xia Z."/>
            <person name="Xiao L."/>
            <person name="Anderson O.D."/>
            <person name="Ouyang S."/>
            <person name="Liang Y."/>
            <person name="Zimin A.V."/>
            <person name="Pertea G."/>
            <person name="Qi P."/>
            <person name="Bennetzen J.L."/>
            <person name="Dai X."/>
            <person name="Dawson M.W."/>
            <person name="Muller H.G."/>
            <person name="Kugler K."/>
            <person name="Rivarola-Duarte L."/>
            <person name="Spannagl M."/>
            <person name="Mayer K.F.X."/>
            <person name="Lu F.H."/>
            <person name="Bevan M.W."/>
            <person name="Leroy P."/>
            <person name="Li P."/>
            <person name="You F.M."/>
            <person name="Sun Q."/>
            <person name="Liu Z."/>
            <person name="Lyons E."/>
            <person name="Wicker T."/>
            <person name="Salzberg S.L."/>
            <person name="Devos K.M."/>
            <person name="Dvorak J."/>
        </authorList>
    </citation>
    <scope>NUCLEOTIDE SEQUENCE [LARGE SCALE GENOMIC DNA]</scope>
    <source>
        <strain evidence="1">cv. AL8/78</strain>
    </source>
</reference>
<reference evidence="1" key="4">
    <citation type="submission" date="2019-03" db="UniProtKB">
        <authorList>
            <consortium name="EnsemblPlants"/>
        </authorList>
    </citation>
    <scope>IDENTIFICATION</scope>
</reference>
<protein>
    <submittedName>
        <fullName evidence="1">Uncharacterized protein</fullName>
    </submittedName>
</protein>
<evidence type="ECO:0000313" key="1">
    <source>
        <dbReference type="EnsemblPlants" id="AET7Gv20831400.34"/>
    </source>
</evidence>
<dbReference type="Proteomes" id="UP000015105">
    <property type="component" value="Chromosome 7D"/>
</dbReference>
<dbReference type="Gramene" id="AET7Gv20831400.34">
    <property type="protein sequence ID" value="AET7Gv20831400.34"/>
    <property type="gene ID" value="AET7Gv20831400"/>
</dbReference>
<keyword evidence="2" id="KW-1185">Reference proteome</keyword>
<sequence length="60" mass="6156">MARSPGTGAMCPDCLERRIRSDLAGSGLSFVHGVSDSPLPFASSAVVQMASDGSDQCIGR</sequence>
<reference evidence="1" key="5">
    <citation type="journal article" date="2021" name="G3 (Bethesda)">
        <title>Aegilops tauschii genome assembly Aet v5.0 features greater sequence contiguity and improved annotation.</title>
        <authorList>
            <person name="Wang L."/>
            <person name="Zhu T."/>
            <person name="Rodriguez J.C."/>
            <person name="Deal K.R."/>
            <person name="Dubcovsky J."/>
            <person name="McGuire P.E."/>
            <person name="Lux T."/>
            <person name="Spannagl M."/>
            <person name="Mayer K.F.X."/>
            <person name="Baldrich P."/>
            <person name="Meyers B.C."/>
            <person name="Huo N."/>
            <person name="Gu Y.Q."/>
            <person name="Zhou H."/>
            <person name="Devos K.M."/>
            <person name="Bennetzen J.L."/>
            <person name="Unver T."/>
            <person name="Budak H."/>
            <person name="Gulick P.J."/>
            <person name="Galiba G."/>
            <person name="Kalapos B."/>
            <person name="Nelson D.R."/>
            <person name="Li P."/>
            <person name="You F.M."/>
            <person name="Luo M.C."/>
            <person name="Dvorak J."/>
        </authorList>
    </citation>
    <scope>NUCLEOTIDE SEQUENCE [LARGE SCALE GENOMIC DNA]</scope>
    <source>
        <strain evidence="1">cv. AL8/78</strain>
    </source>
</reference>
<dbReference type="AlphaFoldDB" id="A0A453S5E1"/>
<reference evidence="2" key="1">
    <citation type="journal article" date="2014" name="Science">
        <title>Ancient hybridizations among the ancestral genomes of bread wheat.</title>
        <authorList>
            <consortium name="International Wheat Genome Sequencing Consortium,"/>
            <person name="Marcussen T."/>
            <person name="Sandve S.R."/>
            <person name="Heier L."/>
            <person name="Spannagl M."/>
            <person name="Pfeifer M."/>
            <person name="Jakobsen K.S."/>
            <person name="Wulff B.B."/>
            <person name="Steuernagel B."/>
            <person name="Mayer K.F."/>
            <person name="Olsen O.A."/>
        </authorList>
    </citation>
    <scope>NUCLEOTIDE SEQUENCE [LARGE SCALE GENOMIC DNA]</scope>
    <source>
        <strain evidence="2">cv. AL8/78</strain>
    </source>
</reference>
<dbReference type="EnsemblPlants" id="AET7Gv20831400.34">
    <property type="protein sequence ID" value="AET7Gv20831400.34"/>
    <property type="gene ID" value="AET7Gv20831400"/>
</dbReference>
<reference evidence="2" key="2">
    <citation type="journal article" date="2017" name="Nat. Plants">
        <title>The Aegilops tauschii genome reveals multiple impacts of transposons.</title>
        <authorList>
            <person name="Zhao G."/>
            <person name="Zou C."/>
            <person name="Li K."/>
            <person name="Wang K."/>
            <person name="Li T."/>
            <person name="Gao L."/>
            <person name="Zhang X."/>
            <person name="Wang H."/>
            <person name="Yang Z."/>
            <person name="Liu X."/>
            <person name="Jiang W."/>
            <person name="Mao L."/>
            <person name="Kong X."/>
            <person name="Jiao Y."/>
            <person name="Jia J."/>
        </authorList>
    </citation>
    <scope>NUCLEOTIDE SEQUENCE [LARGE SCALE GENOMIC DNA]</scope>
    <source>
        <strain evidence="2">cv. AL8/78</strain>
    </source>
</reference>
<proteinExistence type="predicted"/>
<accession>A0A453S5E1</accession>
<organism evidence="1 2">
    <name type="scientific">Aegilops tauschii subsp. strangulata</name>
    <name type="common">Goatgrass</name>
    <dbReference type="NCBI Taxonomy" id="200361"/>
    <lineage>
        <taxon>Eukaryota</taxon>
        <taxon>Viridiplantae</taxon>
        <taxon>Streptophyta</taxon>
        <taxon>Embryophyta</taxon>
        <taxon>Tracheophyta</taxon>
        <taxon>Spermatophyta</taxon>
        <taxon>Magnoliopsida</taxon>
        <taxon>Liliopsida</taxon>
        <taxon>Poales</taxon>
        <taxon>Poaceae</taxon>
        <taxon>BOP clade</taxon>
        <taxon>Pooideae</taxon>
        <taxon>Triticodae</taxon>
        <taxon>Triticeae</taxon>
        <taxon>Triticinae</taxon>
        <taxon>Aegilops</taxon>
    </lineage>
</organism>